<protein>
    <recommendedName>
        <fullName evidence="3">Lipocalin-like domain-containing protein</fullName>
    </recommendedName>
</protein>
<name>A0A556RSI3_9GAMM</name>
<dbReference type="RefSeq" id="WP_144187636.1">
    <property type="nucleotide sequence ID" value="NZ_VMHL01000001.1"/>
</dbReference>
<evidence type="ECO:0008006" key="3">
    <source>
        <dbReference type="Google" id="ProtNLM"/>
    </source>
</evidence>
<evidence type="ECO:0000313" key="1">
    <source>
        <dbReference type="EMBL" id="TSJ91860.1"/>
    </source>
</evidence>
<comment type="caution">
    <text evidence="1">The sequence shown here is derived from an EMBL/GenBank/DDBJ whole genome shotgun (WGS) entry which is preliminary data.</text>
</comment>
<accession>A0A556RSI3</accession>
<proteinExistence type="predicted"/>
<dbReference type="AlphaFoldDB" id="A0A556RSI3"/>
<gene>
    <name evidence="1" type="ORF">FPQ14_00920</name>
</gene>
<dbReference type="Proteomes" id="UP000319138">
    <property type="component" value="Unassembled WGS sequence"/>
</dbReference>
<dbReference type="EMBL" id="VMHL01000001">
    <property type="protein sequence ID" value="TSJ91860.1"/>
    <property type="molecule type" value="Genomic_DNA"/>
</dbReference>
<reference evidence="1 2" key="1">
    <citation type="submission" date="2019-07" db="EMBL/GenBank/DDBJ databases">
        <title>Gilliamella genomes.</title>
        <authorList>
            <person name="Zheng H."/>
        </authorList>
    </citation>
    <scope>NUCLEOTIDE SEQUENCE [LARGE SCALE GENOMIC DNA]</scope>
    <source>
        <strain evidence="1 2">W8131</strain>
    </source>
</reference>
<evidence type="ECO:0000313" key="2">
    <source>
        <dbReference type="Proteomes" id="UP000319138"/>
    </source>
</evidence>
<sequence>MSGKFSGQWVEPTSTVTITNKGDHYEVHHVDLMLGRDSTFDVSEDGDYLRTKSSNRIEYTLVSPTELALGNNKKVLWTKK</sequence>
<organism evidence="1 2">
    <name type="scientific">Gilliamella apicola</name>
    <dbReference type="NCBI Taxonomy" id="1196095"/>
    <lineage>
        <taxon>Bacteria</taxon>
        <taxon>Pseudomonadati</taxon>
        <taxon>Pseudomonadota</taxon>
        <taxon>Gammaproteobacteria</taxon>
        <taxon>Orbales</taxon>
        <taxon>Orbaceae</taxon>
        <taxon>Gilliamella</taxon>
    </lineage>
</organism>